<evidence type="ECO:0000259" key="2">
    <source>
        <dbReference type="Pfam" id="PF04335"/>
    </source>
</evidence>
<dbReference type="STRING" id="626887.J057_00714"/>
<keyword evidence="1" id="KW-1133">Transmembrane helix</keyword>
<keyword evidence="4" id="KW-1185">Reference proteome</keyword>
<sequence>MTANMDDAAFKAASMNSDEPKRRSETTVDRNRWFIFSIFLLVLCFFMGAFAWYGFKKSANNTELVWVKLYPDGTWDVSEFKPQDQQLFFKSTVDALLEKYLVKRFGVLPETVKRDYAEAATFMSPSIYQNFVDTQANGGFDAIQKAADIQADTKRATRIEIEWRFADHYDQVPAVFGKEEGQAIRTNVYFTRTRKTSTGMQIGEPEHLIARLQWRLLSKQELAQKSQAWLRSNPIGLQIISQDVIDDPAAEQAQKEGN</sequence>
<proteinExistence type="predicted"/>
<dbReference type="GO" id="GO:0016020">
    <property type="term" value="C:membrane"/>
    <property type="evidence" value="ECO:0007669"/>
    <property type="project" value="InterPro"/>
</dbReference>
<dbReference type="EMBL" id="APLQ01000005">
    <property type="protein sequence ID" value="ENO17142.1"/>
    <property type="molecule type" value="Genomic_DNA"/>
</dbReference>
<dbReference type="RefSeq" id="WP_004578794.1">
    <property type="nucleotide sequence ID" value="NZ_AP028879.1"/>
</dbReference>
<protein>
    <submittedName>
        <fullName evidence="3">Conjugal transfer protein</fullName>
    </submittedName>
</protein>
<dbReference type="HOGENOM" id="CLU_101324_0_0_6"/>
<dbReference type="AlphaFoldDB" id="N6X139"/>
<name>N6X139_9GAMM</name>
<feature type="domain" description="Bacterial virulence protein VirB8" evidence="2">
    <location>
        <begin position="22"/>
        <end position="241"/>
    </location>
</feature>
<evidence type="ECO:0000313" key="3">
    <source>
        <dbReference type="EMBL" id="ENO17142.1"/>
    </source>
</evidence>
<evidence type="ECO:0000256" key="1">
    <source>
        <dbReference type="SAM" id="Phobius"/>
    </source>
</evidence>
<dbReference type="Proteomes" id="UP000013165">
    <property type="component" value="Unassembled WGS sequence"/>
</dbReference>
<feature type="transmembrane region" description="Helical" evidence="1">
    <location>
        <begin position="33"/>
        <end position="55"/>
    </location>
</feature>
<dbReference type="OrthoDB" id="6630869at2"/>
<dbReference type="Pfam" id="PF04335">
    <property type="entry name" value="VirB8"/>
    <property type="match status" value="1"/>
</dbReference>
<evidence type="ECO:0000313" key="4">
    <source>
        <dbReference type="Proteomes" id="UP000013165"/>
    </source>
</evidence>
<gene>
    <name evidence="3" type="ORF">J057_00714</name>
</gene>
<accession>N6X139</accession>
<dbReference type="Gene3D" id="3.10.450.230">
    <property type="entry name" value="VirB8 protein"/>
    <property type="match status" value="1"/>
</dbReference>
<reference evidence="3 4" key="1">
    <citation type="journal article" date="2013" name="Genome Announc.">
        <title>Genome Sequence of the Polycyclic Aromatic Hydrocarbon-Degrading Bacterium Strain Marinobacter nanhaiticus D15-8WT.</title>
        <authorList>
            <person name="Cui Z."/>
            <person name="Gao W."/>
            <person name="Li Q."/>
            <person name="Xu G."/>
            <person name="Zheng L."/>
        </authorList>
    </citation>
    <scope>NUCLEOTIDE SEQUENCE [LARGE SCALE GENOMIC DNA]</scope>
    <source>
        <strain evidence="3 4">D15-8W</strain>
    </source>
</reference>
<dbReference type="InterPro" id="IPR007430">
    <property type="entry name" value="VirB8"/>
</dbReference>
<organism evidence="3 4">
    <name type="scientific">Marinobacter nanhaiticus D15-8W</name>
    <dbReference type="NCBI Taxonomy" id="626887"/>
    <lineage>
        <taxon>Bacteria</taxon>
        <taxon>Pseudomonadati</taxon>
        <taxon>Pseudomonadota</taxon>
        <taxon>Gammaproteobacteria</taxon>
        <taxon>Pseudomonadales</taxon>
        <taxon>Marinobacteraceae</taxon>
        <taxon>Marinobacter</taxon>
    </lineage>
</organism>
<comment type="caution">
    <text evidence="3">The sequence shown here is derived from an EMBL/GenBank/DDBJ whole genome shotgun (WGS) entry which is preliminary data.</text>
</comment>
<keyword evidence="1" id="KW-0812">Transmembrane</keyword>
<keyword evidence="1" id="KW-0472">Membrane</keyword>
<dbReference type="PATRIC" id="fig|626887.3.peg.133"/>